<dbReference type="InterPro" id="IPR038570">
    <property type="entry name" value="HicA_sf"/>
</dbReference>
<evidence type="ECO:0000256" key="5">
    <source>
        <dbReference type="ARBA" id="ARBA00022801"/>
    </source>
</evidence>
<comment type="caution">
    <text evidence="8">The sequence shown here is derived from an EMBL/GenBank/DDBJ whole genome shotgun (WGS) entry which is preliminary data.</text>
</comment>
<dbReference type="Pfam" id="PF07927">
    <property type="entry name" value="HicA_toxin"/>
    <property type="match status" value="1"/>
</dbReference>
<sequence length="80" mass="9437">MSKQRRLSGKEVVNFCEKHNFNISRQKGSHINLVRIVSGIKQVVTIPNHKEIDRGTLHNIFKKLLSFISEDDLHNFFYRE</sequence>
<reference evidence="8 9" key="1">
    <citation type="journal article" date="2016" name="Nat. Commun.">
        <title>Thousands of microbial genomes shed light on interconnected biogeochemical processes in an aquifer system.</title>
        <authorList>
            <person name="Anantharaman K."/>
            <person name="Brown C.T."/>
            <person name="Hug L.A."/>
            <person name="Sharon I."/>
            <person name="Castelle C.J."/>
            <person name="Probst A.J."/>
            <person name="Thomas B.C."/>
            <person name="Singh A."/>
            <person name="Wilkins M.J."/>
            <person name="Karaoz U."/>
            <person name="Brodie E.L."/>
            <person name="Williams K.H."/>
            <person name="Hubbard S.S."/>
            <person name="Banfield J.F."/>
        </authorList>
    </citation>
    <scope>NUCLEOTIDE SEQUENCE [LARGE SCALE GENOMIC DNA]</scope>
</reference>
<evidence type="ECO:0000313" key="9">
    <source>
        <dbReference type="Proteomes" id="UP000179274"/>
    </source>
</evidence>
<keyword evidence="7" id="KW-0346">Stress response</keyword>
<dbReference type="AlphaFoldDB" id="A0A1F6YJ66"/>
<dbReference type="Proteomes" id="UP000179274">
    <property type="component" value="Unassembled WGS sequence"/>
</dbReference>
<dbReference type="EMBL" id="MFVW01000020">
    <property type="protein sequence ID" value="OGJ06330.1"/>
    <property type="molecule type" value="Genomic_DNA"/>
</dbReference>
<dbReference type="GO" id="GO:0004519">
    <property type="term" value="F:endonuclease activity"/>
    <property type="evidence" value="ECO:0007669"/>
    <property type="project" value="UniProtKB-KW"/>
</dbReference>
<evidence type="ECO:0000256" key="2">
    <source>
        <dbReference type="ARBA" id="ARBA00022649"/>
    </source>
</evidence>
<dbReference type="SUPFAM" id="SSF54786">
    <property type="entry name" value="YcfA/nrd intein domain"/>
    <property type="match status" value="1"/>
</dbReference>
<evidence type="ECO:0000256" key="4">
    <source>
        <dbReference type="ARBA" id="ARBA00022759"/>
    </source>
</evidence>
<keyword evidence="3" id="KW-0540">Nuclease</keyword>
<evidence type="ECO:0000256" key="7">
    <source>
        <dbReference type="ARBA" id="ARBA00023016"/>
    </source>
</evidence>
<gene>
    <name evidence="8" type="ORF">A2192_01605</name>
</gene>
<evidence type="ECO:0000256" key="3">
    <source>
        <dbReference type="ARBA" id="ARBA00022722"/>
    </source>
</evidence>
<dbReference type="GO" id="GO:0016787">
    <property type="term" value="F:hydrolase activity"/>
    <property type="evidence" value="ECO:0007669"/>
    <property type="project" value="UniProtKB-KW"/>
</dbReference>
<accession>A0A1F6YJ66</accession>
<keyword evidence="6" id="KW-0694">RNA-binding</keyword>
<keyword evidence="4" id="KW-0255">Endonuclease</keyword>
<dbReference type="InterPro" id="IPR012933">
    <property type="entry name" value="HicA_mRNA_interferase"/>
</dbReference>
<evidence type="ECO:0000313" key="8">
    <source>
        <dbReference type="EMBL" id="OGJ06330.1"/>
    </source>
</evidence>
<dbReference type="GO" id="GO:0003729">
    <property type="term" value="F:mRNA binding"/>
    <property type="evidence" value="ECO:0007669"/>
    <property type="project" value="InterPro"/>
</dbReference>
<protein>
    <recommendedName>
        <fullName evidence="10">Addiction module toxin, HicA family</fullName>
    </recommendedName>
</protein>
<evidence type="ECO:0000256" key="1">
    <source>
        <dbReference type="ARBA" id="ARBA00006620"/>
    </source>
</evidence>
<dbReference type="Gene3D" id="3.30.920.30">
    <property type="entry name" value="Hypothetical protein"/>
    <property type="match status" value="1"/>
</dbReference>
<organism evidence="8 9">
    <name type="scientific">Candidatus Nomurabacteria bacterium RIFOXYA1_FULL_35_17</name>
    <dbReference type="NCBI Taxonomy" id="1801798"/>
    <lineage>
        <taxon>Bacteria</taxon>
        <taxon>Candidatus Nomuraibacteriota</taxon>
    </lineage>
</organism>
<keyword evidence="2" id="KW-1277">Toxin-antitoxin system</keyword>
<keyword evidence="5" id="KW-0378">Hydrolase</keyword>
<name>A0A1F6YJ66_9BACT</name>
<evidence type="ECO:0008006" key="10">
    <source>
        <dbReference type="Google" id="ProtNLM"/>
    </source>
</evidence>
<proteinExistence type="inferred from homology"/>
<evidence type="ECO:0000256" key="6">
    <source>
        <dbReference type="ARBA" id="ARBA00022884"/>
    </source>
</evidence>
<comment type="similarity">
    <text evidence="1">Belongs to the HicA mRNA interferase family.</text>
</comment>